<dbReference type="GeneID" id="78497681"/>
<sequence length="601" mass="69494">MINKIRIENIKGFGTQGKDLNVNLDSNKINLCVAPNGFGKSSLATAFESLKRTRLEITEDNKHIGEKNAPSSLKLTIDGNEYTADGTKNEISDYQVCVIHNRSRVDYKKQRIRNYVNVEAYLEIEDIDICPVESSAAITYQINSIKREFGTNKKVLTTIEPLLRNKQFLNLLPECYDDFNKFGTKKRLEKIHVVQNSINSLRGTENQVRTQIVDSFFSEIEAEENYAHFKSVLLKVTPAATCFDVFNMFFQLLYIWNHQKDNVRRACNRAQYERYKQRIDANLKLLDTTGRSICSKERNGRLVVTYPHANDISNGQRDVLTFATELLVFKSGLRSDKKYILIIDEVFDYLDDANTMAAQYYLSQIMKKSHGNIYIVLLTHLNPYYFRNYIFNEKVIHQVYLEDTLPVSTQDMMKFIAFRQGLDKKKDNDKALEEKLSCYIFHYNPQVKDLSAEIAAYSKPGVKSTWGKSAVFKQILIDELNKYFKDASMYDPYAVALALRLRVEKVMYAKLRSEQLKENFIITHKTNEKLKFCEDNNIPVPDAYFIVNAIHNSSDHLRENPVKGKFEEKAMVYKLQNGVIKNVLKKLFNYQGKALDVSTIS</sequence>
<dbReference type="AlphaFoldDB" id="U2MQP7"/>
<dbReference type="EMBL" id="AWGW01000010">
    <property type="protein sequence ID" value="ERK01569.1"/>
    <property type="molecule type" value="Genomic_DNA"/>
</dbReference>
<dbReference type="Proteomes" id="UP000017023">
    <property type="component" value="Unassembled WGS sequence"/>
</dbReference>
<dbReference type="PATRIC" id="fig|1395125.3.peg.1087"/>
<protein>
    <submittedName>
        <fullName evidence="1">AAA domain protein</fullName>
    </submittedName>
</protein>
<dbReference type="SUPFAM" id="SSF52540">
    <property type="entry name" value="P-loop containing nucleoside triphosphate hydrolases"/>
    <property type="match status" value="1"/>
</dbReference>
<comment type="caution">
    <text evidence="1">The sequence shown here is derived from an EMBL/GenBank/DDBJ whole genome shotgun (WGS) entry which is preliminary data.</text>
</comment>
<reference evidence="1 2" key="1">
    <citation type="submission" date="2013-08" db="EMBL/GenBank/DDBJ databases">
        <authorList>
            <person name="Durkin A.S."/>
            <person name="Haft D.R."/>
            <person name="McCorrison J."/>
            <person name="Torralba M."/>
            <person name="Gillis M."/>
            <person name="Haft D.H."/>
            <person name="Methe B."/>
            <person name="Sutton G."/>
            <person name="Nelson K.E."/>
        </authorList>
    </citation>
    <scope>NUCLEOTIDE SEQUENCE [LARGE SCALE GENOMIC DNA]</scope>
    <source>
        <strain evidence="1 2">F0493</strain>
    </source>
</reference>
<evidence type="ECO:0000313" key="1">
    <source>
        <dbReference type="EMBL" id="ERK01569.1"/>
    </source>
</evidence>
<name>U2MQP7_9BACT</name>
<dbReference type="InterPro" id="IPR027417">
    <property type="entry name" value="P-loop_NTPase"/>
</dbReference>
<organism evidence="1 2">
    <name type="scientific">Segatella salivae F0493</name>
    <dbReference type="NCBI Taxonomy" id="1395125"/>
    <lineage>
        <taxon>Bacteria</taxon>
        <taxon>Pseudomonadati</taxon>
        <taxon>Bacteroidota</taxon>
        <taxon>Bacteroidia</taxon>
        <taxon>Bacteroidales</taxon>
        <taxon>Prevotellaceae</taxon>
        <taxon>Segatella</taxon>
    </lineage>
</organism>
<evidence type="ECO:0000313" key="2">
    <source>
        <dbReference type="Proteomes" id="UP000017023"/>
    </source>
</evidence>
<proteinExistence type="predicted"/>
<dbReference type="RefSeq" id="WP_021825222.1">
    <property type="nucleotide sequence ID" value="NZ_AWGW01000010.1"/>
</dbReference>
<gene>
    <name evidence="1" type="ORF">HMPREF9145_2502</name>
</gene>
<dbReference type="Gene3D" id="3.40.50.300">
    <property type="entry name" value="P-loop containing nucleotide triphosphate hydrolases"/>
    <property type="match status" value="1"/>
</dbReference>
<accession>U2MQP7</accession>